<keyword evidence="3" id="KW-1185">Reference proteome</keyword>
<dbReference type="Gene3D" id="3.90.230.10">
    <property type="entry name" value="Creatinase/methionine aminopeptidase superfamily"/>
    <property type="match status" value="1"/>
</dbReference>
<dbReference type="PANTHER" id="PTHR43763:SF6">
    <property type="entry name" value="XAA-PRO AMINOPEPTIDASE 1"/>
    <property type="match status" value="1"/>
</dbReference>
<dbReference type="AlphaFoldDB" id="A0A7J7KXN7"/>
<dbReference type="InterPro" id="IPR050422">
    <property type="entry name" value="X-Pro_aminopeptidase_P"/>
</dbReference>
<organism evidence="2 3">
    <name type="scientific">Kingdonia uniflora</name>
    <dbReference type="NCBI Taxonomy" id="39325"/>
    <lineage>
        <taxon>Eukaryota</taxon>
        <taxon>Viridiplantae</taxon>
        <taxon>Streptophyta</taxon>
        <taxon>Embryophyta</taxon>
        <taxon>Tracheophyta</taxon>
        <taxon>Spermatophyta</taxon>
        <taxon>Magnoliopsida</taxon>
        <taxon>Ranunculales</taxon>
        <taxon>Circaeasteraceae</taxon>
        <taxon>Kingdonia</taxon>
    </lineage>
</organism>
<comment type="caution">
    <text evidence="2">The sequence shown here is derived from an EMBL/GenBank/DDBJ whole genome shotgun (WGS) entry which is preliminary data.</text>
</comment>
<evidence type="ECO:0000313" key="3">
    <source>
        <dbReference type="Proteomes" id="UP000541444"/>
    </source>
</evidence>
<reference evidence="2 3" key="1">
    <citation type="journal article" date="2020" name="IScience">
        <title>Genome Sequencing of the Endangered Kingdonia uniflora (Circaeasteraceae, Ranunculales) Reveals Potential Mechanisms of Evolutionary Specialization.</title>
        <authorList>
            <person name="Sun Y."/>
            <person name="Deng T."/>
            <person name="Zhang A."/>
            <person name="Moore M.J."/>
            <person name="Landis J.B."/>
            <person name="Lin N."/>
            <person name="Zhang H."/>
            <person name="Zhang X."/>
            <person name="Huang J."/>
            <person name="Zhang X."/>
            <person name="Sun H."/>
            <person name="Wang H."/>
        </authorList>
    </citation>
    <scope>NUCLEOTIDE SEQUENCE [LARGE SCALE GENOMIC DNA]</scope>
    <source>
        <strain evidence="2">TB1705</strain>
        <tissue evidence="2">Leaf</tissue>
    </source>
</reference>
<proteinExistence type="predicted"/>
<gene>
    <name evidence="2" type="ORF">GIB67_040408</name>
</gene>
<sequence>MRNQVKSPVNKTCSILPLGLQLQEIENLLCVKEVNTPNRFGGIGYLGFEKLTFVPIQCKMIDLSLVSVTEVDWLNNYHLQVWKKVSPLLEEGSVRDWLWNNTRPITKQ</sequence>
<feature type="domain" description="Peptidase M24 C-terminal" evidence="1">
    <location>
        <begin position="44"/>
        <end position="105"/>
    </location>
</feature>
<dbReference type="EMBL" id="JACGCM010002813">
    <property type="protein sequence ID" value="KAF6135097.1"/>
    <property type="molecule type" value="Genomic_DNA"/>
</dbReference>
<dbReference type="Pfam" id="PF16188">
    <property type="entry name" value="Peptidase_M24_C"/>
    <property type="match status" value="1"/>
</dbReference>
<dbReference type="InterPro" id="IPR032416">
    <property type="entry name" value="Peptidase_M24_C"/>
</dbReference>
<dbReference type="Proteomes" id="UP000541444">
    <property type="component" value="Unassembled WGS sequence"/>
</dbReference>
<protein>
    <recommendedName>
        <fullName evidence="1">Peptidase M24 C-terminal domain-containing protein</fullName>
    </recommendedName>
</protein>
<evidence type="ECO:0000313" key="2">
    <source>
        <dbReference type="EMBL" id="KAF6135097.1"/>
    </source>
</evidence>
<dbReference type="InterPro" id="IPR036005">
    <property type="entry name" value="Creatinase/aminopeptidase-like"/>
</dbReference>
<accession>A0A7J7KXN7</accession>
<name>A0A7J7KXN7_9MAGN</name>
<dbReference type="PANTHER" id="PTHR43763">
    <property type="entry name" value="XAA-PRO AMINOPEPTIDASE 1"/>
    <property type="match status" value="1"/>
</dbReference>
<dbReference type="OrthoDB" id="9995434at2759"/>
<evidence type="ECO:0000259" key="1">
    <source>
        <dbReference type="Pfam" id="PF16188"/>
    </source>
</evidence>